<reference evidence="10 11" key="1">
    <citation type="submission" date="2016-05" db="EMBL/GenBank/DDBJ databases">
        <title>Comparative analysis of secretome profiles of manganese(II)-oxidizing ascomycete fungi.</title>
        <authorList>
            <consortium name="DOE Joint Genome Institute"/>
            <person name="Zeiner C.A."/>
            <person name="Purvine S.O."/>
            <person name="Zink E.M."/>
            <person name="Wu S."/>
            <person name="Pasa-Tolic L."/>
            <person name="Chaput D.L."/>
            <person name="Haridas S."/>
            <person name="Grigoriev I.V."/>
            <person name="Santelli C.M."/>
            <person name="Hansel C.M."/>
        </authorList>
    </citation>
    <scope>NUCLEOTIDE SEQUENCE [LARGE SCALE GENOMIC DNA]</scope>
    <source>
        <strain evidence="10 11">SRC1lrK2f</strain>
    </source>
</reference>
<dbReference type="FunFam" id="3.30.160.60:FF:000446">
    <property type="entry name" value="Zinc finger protein"/>
    <property type="match status" value="1"/>
</dbReference>
<name>A0A177DVH1_ALTAL</name>
<evidence type="ECO:0000256" key="5">
    <source>
        <dbReference type="ARBA" id="ARBA00022833"/>
    </source>
</evidence>
<dbReference type="KEGG" id="aalt:CC77DRAFT_1084010"/>
<keyword evidence="2" id="KW-0479">Metal-binding</keyword>
<dbReference type="GO" id="GO:0005634">
    <property type="term" value="C:nucleus"/>
    <property type="evidence" value="ECO:0007669"/>
    <property type="project" value="UniProtKB-SubCell"/>
</dbReference>
<evidence type="ECO:0000256" key="2">
    <source>
        <dbReference type="ARBA" id="ARBA00022723"/>
    </source>
</evidence>
<evidence type="ECO:0000313" key="10">
    <source>
        <dbReference type="EMBL" id="OAG23617.1"/>
    </source>
</evidence>
<dbReference type="RefSeq" id="XP_018389038.1">
    <property type="nucleotide sequence ID" value="XM_018529394.1"/>
</dbReference>
<sequence length="262" mass="29700">MDAAEDIMDANSDSDSPAKDLRVKCTVRSKSYATKKTMQDHRSTKHRANKPIHTCSVCGRICKDKHGLMRHEKTHNRAPEPKVKCSVCERTFSLVGALKNHKRTHHTDITLTVDCPVCKKIFPGEGDVLQHRQKAHVPNFALMADPLYEYVDCHFTFLSRDRMNNHLLFRSLSPASISPAQLAVHLGKKRKRSSNPRPSPTRHAKCQLMTASTALTTALTTMRTNGCSSYTSNRSKYSIKSLAFFPLYRHRPQQLRCSWNPS</sequence>
<feature type="region of interest" description="Disordered" evidence="8">
    <location>
        <begin position="1"/>
        <end position="20"/>
    </location>
</feature>
<evidence type="ECO:0000313" key="11">
    <source>
        <dbReference type="Proteomes" id="UP000077248"/>
    </source>
</evidence>
<accession>A0A177DVH1</accession>
<dbReference type="SMART" id="SM00355">
    <property type="entry name" value="ZnF_C2H2"/>
    <property type="match status" value="4"/>
</dbReference>
<evidence type="ECO:0000256" key="8">
    <source>
        <dbReference type="SAM" id="MobiDB-lite"/>
    </source>
</evidence>
<dbReference type="GO" id="GO:0000981">
    <property type="term" value="F:DNA-binding transcription factor activity, RNA polymerase II-specific"/>
    <property type="evidence" value="ECO:0007669"/>
    <property type="project" value="TreeGrafter"/>
</dbReference>
<keyword evidence="5" id="KW-0862">Zinc</keyword>
<protein>
    <recommendedName>
        <fullName evidence="9">C2H2-type domain-containing protein</fullName>
    </recommendedName>
</protein>
<dbReference type="VEuPathDB" id="FungiDB:CC77DRAFT_1084010"/>
<dbReference type="EMBL" id="KV441472">
    <property type="protein sequence ID" value="OAG23617.1"/>
    <property type="molecule type" value="Genomic_DNA"/>
</dbReference>
<dbReference type="PANTHER" id="PTHR24394">
    <property type="entry name" value="ZINC FINGER PROTEIN"/>
    <property type="match status" value="1"/>
</dbReference>
<dbReference type="InterPro" id="IPR013087">
    <property type="entry name" value="Znf_C2H2_type"/>
</dbReference>
<keyword evidence="6" id="KW-0539">Nucleus</keyword>
<dbReference type="AlphaFoldDB" id="A0A177DVH1"/>
<keyword evidence="3" id="KW-0677">Repeat</keyword>
<dbReference type="Pfam" id="PF00096">
    <property type="entry name" value="zf-C2H2"/>
    <property type="match status" value="1"/>
</dbReference>
<dbReference type="Gene3D" id="3.30.160.60">
    <property type="entry name" value="Classic Zinc Finger"/>
    <property type="match status" value="2"/>
</dbReference>
<evidence type="ECO:0000256" key="6">
    <source>
        <dbReference type="ARBA" id="ARBA00023242"/>
    </source>
</evidence>
<evidence type="ECO:0000256" key="4">
    <source>
        <dbReference type="ARBA" id="ARBA00022771"/>
    </source>
</evidence>
<dbReference type="InterPro" id="IPR036236">
    <property type="entry name" value="Znf_C2H2_sf"/>
</dbReference>
<feature type="domain" description="C2H2-type" evidence="9">
    <location>
        <begin position="83"/>
        <end position="110"/>
    </location>
</feature>
<feature type="domain" description="C2H2-type" evidence="9">
    <location>
        <begin position="53"/>
        <end position="80"/>
    </location>
</feature>
<gene>
    <name evidence="10" type="ORF">CC77DRAFT_1084010</name>
</gene>
<keyword evidence="11" id="KW-1185">Reference proteome</keyword>
<dbReference type="Proteomes" id="UP000077248">
    <property type="component" value="Unassembled WGS sequence"/>
</dbReference>
<keyword evidence="4 7" id="KW-0863">Zinc-finger</keyword>
<organism evidence="10 11">
    <name type="scientific">Alternaria alternata</name>
    <name type="common">Alternaria rot fungus</name>
    <name type="synonym">Torula alternata</name>
    <dbReference type="NCBI Taxonomy" id="5599"/>
    <lineage>
        <taxon>Eukaryota</taxon>
        <taxon>Fungi</taxon>
        <taxon>Dikarya</taxon>
        <taxon>Ascomycota</taxon>
        <taxon>Pezizomycotina</taxon>
        <taxon>Dothideomycetes</taxon>
        <taxon>Pleosporomycetidae</taxon>
        <taxon>Pleosporales</taxon>
        <taxon>Pleosporineae</taxon>
        <taxon>Pleosporaceae</taxon>
        <taxon>Alternaria</taxon>
        <taxon>Alternaria sect. Alternaria</taxon>
        <taxon>Alternaria alternata complex</taxon>
    </lineage>
</organism>
<evidence type="ECO:0000259" key="9">
    <source>
        <dbReference type="PROSITE" id="PS50157"/>
    </source>
</evidence>
<dbReference type="SUPFAM" id="SSF57667">
    <property type="entry name" value="beta-beta-alpha zinc fingers"/>
    <property type="match status" value="1"/>
</dbReference>
<dbReference type="PROSITE" id="PS50157">
    <property type="entry name" value="ZINC_FINGER_C2H2_2"/>
    <property type="match status" value="2"/>
</dbReference>
<dbReference type="GO" id="GO:0008270">
    <property type="term" value="F:zinc ion binding"/>
    <property type="evidence" value="ECO:0007669"/>
    <property type="project" value="UniProtKB-KW"/>
</dbReference>
<evidence type="ECO:0000256" key="3">
    <source>
        <dbReference type="ARBA" id="ARBA00022737"/>
    </source>
</evidence>
<evidence type="ECO:0000256" key="1">
    <source>
        <dbReference type="ARBA" id="ARBA00004123"/>
    </source>
</evidence>
<dbReference type="Pfam" id="PF13894">
    <property type="entry name" value="zf-C2H2_4"/>
    <property type="match status" value="1"/>
</dbReference>
<evidence type="ECO:0000256" key="7">
    <source>
        <dbReference type="PROSITE-ProRule" id="PRU00042"/>
    </source>
</evidence>
<dbReference type="PANTHER" id="PTHR24394:SF29">
    <property type="entry name" value="MYONEURIN"/>
    <property type="match status" value="1"/>
</dbReference>
<dbReference type="PROSITE" id="PS00028">
    <property type="entry name" value="ZINC_FINGER_C2H2_1"/>
    <property type="match status" value="3"/>
</dbReference>
<proteinExistence type="predicted"/>
<dbReference type="GeneID" id="29114988"/>
<comment type="subcellular location">
    <subcellularLocation>
        <location evidence="1">Nucleus</location>
    </subcellularLocation>
</comment>